<dbReference type="GO" id="GO:0015074">
    <property type="term" value="P:DNA integration"/>
    <property type="evidence" value="ECO:0007669"/>
    <property type="project" value="UniProtKB-KW"/>
</dbReference>
<dbReference type="HOGENOM" id="CLU_056713_2_0_5"/>
<keyword evidence="3" id="KW-0238">DNA-binding</keyword>
<evidence type="ECO:0000313" key="7">
    <source>
        <dbReference type="Proteomes" id="UP000002531"/>
    </source>
</evidence>
<dbReference type="STRING" id="323098.Nwi_0275"/>
<evidence type="ECO:0000256" key="3">
    <source>
        <dbReference type="ARBA" id="ARBA00023125"/>
    </source>
</evidence>
<dbReference type="InterPro" id="IPR010998">
    <property type="entry name" value="Integrase_recombinase_N"/>
</dbReference>
<accession>Q3SVZ9</accession>
<dbReference type="InterPro" id="IPR013762">
    <property type="entry name" value="Integrase-like_cat_sf"/>
</dbReference>
<protein>
    <submittedName>
        <fullName evidence="6">Phage integrase</fullName>
    </submittedName>
</protein>
<dbReference type="GO" id="GO:0006310">
    <property type="term" value="P:DNA recombination"/>
    <property type="evidence" value="ECO:0007669"/>
    <property type="project" value="UniProtKB-KW"/>
</dbReference>
<dbReference type="KEGG" id="nwi:Nwi_0275"/>
<evidence type="ECO:0000256" key="1">
    <source>
        <dbReference type="ARBA" id="ARBA00008857"/>
    </source>
</evidence>
<dbReference type="PANTHER" id="PTHR30629:SF2">
    <property type="entry name" value="PROPHAGE INTEGRASE INTS-RELATED"/>
    <property type="match status" value="1"/>
</dbReference>
<dbReference type="RefSeq" id="WP_011313608.1">
    <property type="nucleotide sequence ID" value="NC_007406.1"/>
</dbReference>
<dbReference type="eggNOG" id="COG0582">
    <property type="taxonomic scope" value="Bacteria"/>
</dbReference>
<comment type="similarity">
    <text evidence="1">Belongs to the 'phage' integrase family.</text>
</comment>
<evidence type="ECO:0000259" key="5">
    <source>
        <dbReference type="PROSITE" id="PS51898"/>
    </source>
</evidence>
<organism evidence="6 7">
    <name type="scientific">Nitrobacter winogradskyi (strain ATCC 25391 / DSM 10237 / CIP 104748 / NCIMB 11846 / Nb-255)</name>
    <dbReference type="NCBI Taxonomy" id="323098"/>
    <lineage>
        <taxon>Bacteria</taxon>
        <taxon>Pseudomonadati</taxon>
        <taxon>Pseudomonadota</taxon>
        <taxon>Alphaproteobacteria</taxon>
        <taxon>Hyphomicrobiales</taxon>
        <taxon>Nitrobacteraceae</taxon>
        <taxon>Nitrobacter</taxon>
    </lineage>
</organism>
<dbReference type="PROSITE" id="PS51898">
    <property type="entry name" value="TYR_RECOMBINASE"/>
    <property type="match status" value="1"/>
</dbReference>
<sequence length="359" mass="40950">MVAFRMKDGTGKIELRYTYEDTDRHGNVRIYVRRPGMKKVRLRKTPGTPEFLEEYRDALAGRLELPSDKRPVRVPAGKGTLRWLCEQYYRSAEYKRLEPRTQHVRRLILDSICKRDGDKPYALMEPRHLRRRRDEKSDTPEAANGIVKALRQVFTFALENDLAQRNPAKDVPYLKSGSEGFHSWNIEEVRQFEERHSVGSKARLALALLLYTGQRRSDVVALGRQHIRDGWFTFTQVKNRNRKPVTLSIPVRPELKAIIDATPSGNLTYLVTAFGKPFTANGFGNWFRERCDEAGLPHCSAHGLRKAAAARLAELGASESEIMAVTGHTTSKEIVRYTRGARQKVLAANAMARFGENKD</sequence>
<dbReference type="Gene3D" id="1.10.150.130">
    <property type="match status" value="1"/>
</dbReference>
<dbReference type="GO" id="GO:0003677">
    <property type="term" value="F:DNA binding"/>
    <property type="evidence" value="ECO:0007669"/>
    <property type="project" value="UniProtKB-KW"/>
</dbReference>
<keyword evidence="7" id="KW-1185">Reference proteome</keyword>
<name>Q3SVZ9_NITWN</name>
<dbReference type="InterPro" id="IPR011010">
    <property type="entry name" value="DNA_brk_join_enz"/>
</dbReference>
<keyword evidence="2" id="KW-0229">DNA integration</keyword>
<dbReference type="OrthoDB" id="7873969at2"/>
<dbReference type="Proteomes" id="UP000002531">
    <property type="component" value="Chromosome"/>
</dbReference>
<evidence type="ECO:0000256" key="4">
    <source>
        <dbReference type="ARBA" id="ARBA00023172"/>
    </source>
</evidence>
<dbReference type="Pfam" id="PF00589">
    <property type="entry name" value="Phage_integrase"/>
    <property type="match status" value="1"/>
</dbReference>
<dbReference type="SUPFAM" id="SSF56349">
    <property type="entry name" value="DNA breaking-rejoining enzymes"/>
    <property type="match status" value="1"/>
</dbReference>
<dbReference type="InterPro" id="IPR002104">
    <property type="entry name" value="Integrase_catalytic"/>
</dbReference>
<dbReference type="EMBL" id="CP000115">
    <property type="protein sequence ID" value="ABA03542.1"/>
    <property type="molecule type" value="Genomic_DNA"/>
</dbReference>
<dbReference type="AlphaFoldDB" id="Q3SVZ9"/>
<evidence type="ECO:0000313" key="6">
    <source>
        <dbReference type="EMBL" id="ABA03542.1"/>
    </source>
</evidence>
<gene>
    <name evidence="6" type="ordered locus">Nwi_0275</name>
</gene>
<dbReference type="Gene3D" id="1.10.443.10">
    <property type="entry name" value="Intergrase catalytic core"/>
    <property type="match status" value="1"/>
</dbReference>
<evidence type="ECO:0000256" key="2">
    <source>
        <dbReference type="ARBA" id="ARBA00022908"/>
    </source>
</evidence>
<dbReference type="PANTHER" id="PTHR30629">
    <property type="entry name" value="PROPHAGE INTEGRASE"/>
    <property type="match status" value="1"/>
</dbReference>
<feature type="domain" description="Tyr recombinase" evidence="5">
    <location>
        <begin position="179"/>
        <end position="351"/>
    </location>
</feature>
<reference evidence="6 7" key="1">
    <citation type="journal article" date="2006" name="Appl. Environ. Microbiol.">
        <title>Genome sequence of the chemolithoautotrophic nitrite-oxidizing bacterium Nitrobacter winogradskyi Nb-255.</title>
        <authorList>
            <person name="Starkenburg S.R."/>
            <person name="Chain P.S."/>
            <person name="Sayavedra-Soto L.A."/>
            <person name="Hauser L."/>
            <person name="Land M.L."/>
            <person name="Larimer F.W."/>
            <person name="Malfatti S.A."/>
            <person name="Klotz M.G."/>
            <person name="Bottomley P.J."/>
            <person name="Arp D.J."/>
            <person name="Hickey W.J."/>
        </authorList>
    </citation>
    <scope>NUCLEOTIDE SEQUENCE [LARGE SCALE GENOMIC DNA]</scope>
    <source>
        <strain evidence="7">ATCC 25391 / DSM 10237 / CIP 104748 / NCIMB 11846 / Nb-255</strain>
    </source>
</reference>
<dbReference type="InterPro" id="IPR050808">
    <property type="entry name" value="Phage_Integrase"/>
</dbReference>
<keyword evidence="4" id="KW-0233">DNA recombination</keyword>
<proteinExistence type="inferred from homology"/>